<dbReference type="SUPFAM" id="SSF117396">
    <property type="entry name" value="TM1631-like"/>
    <property type="match status" value="1"/>
</dbReference>
<dbReference type="InterPro" id="IPR002763">
    <property type="entry name" value="DUF72"/>
</dbReference>
<dbReference type="Proteomes" id="UP000646478">
    <property type="component" value="Unassembled WGS sequence"/>
</dbReference>
<sequence>MARTGTIRIGISGWTYARWHGVFYPEGLPQRQELAYAAEQFPSIEVNGTFYGLQRPESFARWSKATPDDFVFAIKGSRYITHLRRLRDVETPLANFLASGLLRLGPKLGPILWKFPPSLKFDPELFDAFLALLPHDTDEASALARRHDARLEGRAFTESDATRPLRHAVEIRHDSFRSPEFIALLRRHKVGLVVADTVEWPLLMDLTAYFVYCRLHGSEELYASGYDGRSLDRWAGRIRAWAEGREPEDVERVMAPTRPLAKGRDVYVYFDNDMKVRAPADALSLMKRLSVTWRQAA</sequence>
<dbReference type="EMBL" id="BMHH01000001">
    <property type="protein sequence ID" value="GGA80109.1"/>
    <property type="molecule type" value="Genomic_DNA"/>
</dbReference>
<accession>A0A916WAG0</accession>
<protein>
    <recommendedName>
        <fullName evidence="3">DUF72 domain-containing protein</fullName>
    </recommendedName>
</protein>
<dbReference type="Gene3D" id="3.20.20.410">
    <property type="entry name" value="Protein of unknown function UPF0759"/>
    <property type="match status" value="1"/>
</dbReference>
<evidence type="ECO:0000313" key="1">
    <source>
        <dbReference type="EMBL" id="GGA80109.1"/>
    </source>
</evidence>
<name>A0A916WAG0_9HYPH</name>
<dbReference type="PANTHER" id="PTHR30348:SF4">
    <property type="entry name" value="DUF72 DOMAIN-CONTAINING PROTEIN"/>
    <property type="match status" value="1"/>
</dbReference>
<evidence type="ECO:0000313" key="2">
    <source>
        <dbReference type="Proteomes" id="UP000646478"/>
    </source>
</evidence>
<gene>
    <name evidence="1" type="ORF">GCM10011491_04250</name>
</gene>
<keyword evidence="2" id="KW-1185">Reference proteome</keyword>
<dbReference type="PANTHER" id="PTHR30348">
    <property type="entry name" value="UNCHARACTERIZED PROTEIN YECE"/>
    <property type="match status" value="1"/>
</dbReference>
<dbReference type="Pfam" id="PF01904">
    <property type="entry name" value="DUF72"/>
    <property type="match status" value="1"/>
</dbReference>
<dbReference type="AlphaFoldDB" id="A0A916WAG0"/>
<proteinExistence type="predicted"/>
<reference evidence="1" key="2">
    <citation type="submission" date="2020-09" db="EMBL/GenBank/DDBJ databases">
        <authorList>
            <person name="Sun Q."/>
            <person name="Zhou Y."/>
        </authorList>
    </citation>
    <scope>NUCLEOTIDE SEQUENCE</scope>
    <source>
        <strain evidence="1">CGMCC 1.15082</strain>
    </source>
</reference>
<comment type="caution">
    <text evidence="1">The sequence shown here is derived from an EMBL/GenBank/DDBJ whole genome shotgun (WGS) entry which is preliminary data.</text>
</comment>
<organism evidence="1 2">
    <name type="scientific">Brucella endophytica</name>
    <dbReference type="NCBI Taxonomy" id="1963359"/>
    <lineage>
        <taxon>Bacteria</taxon>
        <taxon>Pseudomonadati</taxon>
        <taxon>Pseudomonadota</taxon>
        <taxon>Alphaproteobacteria</taxon>
        <taxon>Hyphomicrobiales</taxon>
        <taxon>Brucellaceae</taxon>
        <taxon>Brucella/Ochrobactrum group</taxon>
        <taxon>Brucella</taxon>
    </lineage>
</organism>
<dbReference type="InterPro" id="IPR036520">
    <property type="entry name" value="UPF0759_sf"/>
</dbReference>
<reference evidence="1" key="1">
    <citation type="journal article" date="2014" name="Int. J. Syst. Evol. Microbiol.">
        <title>Complete genome sequence of Corynebacterium casei LMG S-19264T (=DSM 44701T), isolated from a smear-ripened cheese.</title>
        <authorList>
            <consortium name="US DOE Joint Genome Institute (JGI-PGF)"/>
            <person name="Walter F."/>
            <person name="Albersmeier A."/>
            <person name="Kalinowski J."/>
            <person name="Ruckert C."/>
        </authorList>
    </citation>
    <scope>NUCLEOTIDE SEQUENCE</scope>
    <source>
        <strain evidence="1">CGMCC 1.15082</strain>
    </source>
</reference>
<evidence type="ECO:0008006" key="3">
    <source>
        <dbReference type="Google" id="ProtNLM"/>
    </source>
</evidence>
<dbReference type="RefSeq" id="WP_188820968.1">
    <property type="nucleotide sequence ID" value="NZ_BMHH01000001.1"/>
</dbReference>